<evidence type="ECO:0000313" key="9">
    <source>
        <dbReference type="EMBL" id="VUC35932.1"/>
    </source>
</evidence>
<dbReference type="InterPro" id="IPR009770">
    <property type="entry name" value="HGLS"/>
</dbReference>
<accession>A0ABY6V0S1</accession>
<dbReference type="Gene3D" id="3.10.180.80">
    <property type="entry name" value="Uncharacterised protein PF07063, DUF1338"/>
    <property type="match status" value="1"/>
</dbReference>
<dbReference type="EMBL" id="CABFNS010000923">
    <property type="protein sequence ID" value="VUC35932.1"/>
    <property type="molecule type" value="Genomic_DNA"/>
</dbReference>
<keyword evidence="10" id="KW-1185">Reference proteome</keyword>
<evidence type="ECO:0000256" key="7">
    <source>
        <dbReference type="ARBA" id="ARBA00035034"/>
    </source>
</evidence>
<dbReference type="PANTHER" id="PTHR39479:SF2">
    <property type="entry name" value="2-OXOADIPATE DIOXYGENASE_DECARBOXYLASE"/>
    <property type="match status" value="1"/>
</dbReference>
<comment type="similarity">
    <text evidence="5">Belongs to the 2-oxoadipate dioxygenase/decarboxylase family.</text>
</comment>
<dbReference type="Proteomes" id="UP000766486">
    <property type="component" value="Unassembled WGS sequence"/>
</dbReference>
<evidence type="ECO:0000256" key="5">
    <source>
        <dbReference type="ARBA" id="ARBA00035013"/>
    </source>
</evidence>
<dbReference type="PANTHER" id="PTHR39479">
    <property type="match status" value="1"/>
</dbReference>
<evidence type="ECO:0000256" key="2">
    <source>
        <dbReference type="ARBA" id="ARBA00022964"/>
    </source>
</evidence>
<keyword evidence="4" id="KW-0408">Iron</keyword>
<proteinExistence type="inferred from homology"/>
<gene>
    <name evidence="9" type="ORF">CLO192961_LOCUS429821</name>
</gene>
<organism evidence="9 10">
    <name type="scientific">Bionectria ochroleuca</name>
    <name type="common">Gliocladium roseum</name>
    <dbReference type="NCBI Taxonomy" id="29856"/>
    <lineage>
        <taxon>Eukaryota</taxon>
        <taxon>Fungi</taxon>
        <taxon>Dikarya</taxon>
        <taxon>Ascomycota</taxon>
        <taxon>Pezizomycotina</taxon>
        <taxon>Sordariomycetes</taxon>
        <taxon>Hypocreomycetidae</taxon>
        <taxon>Hypocreales</taxon>
        <taxon>Bionectriaceae</taxon>
        <taxon>Clonostachys</taxon>
    </lineage>
</organism>
<keyword evidence="3" id="KW-0560">Oxidoreductase</keyword>
<dbReference type="EC" id="1.13.11.93" evidence="6"/>
<comment type="cofactor">
    <cofactor evidence="1">
        <name>Fe(2+)</name>
        <dbReference type="ChEBI" id="CHEBI:29033"/>
    </cofactor>
</comment>
<dbReference type="CDD" id="cd16348">
    <property type="entry name" value="VOC_YdcJ_like"/>
    <property type="match status" value="1"/>
</dbReference>
<dbReference type="SMART" id="SM01150">
    <property type="entry name" value="DUF1338"/>
    <property type="match status" value="1"/>
</dbReference>
<evidence type="ECO:0000256" key="1">
    <source>
        <dbReference type="ARBA" id="ARBA00001954"/>
    </source>
</evidence>
<evidence type="ECO:0000313" key="10">
    <source>
        <dbReference type="Proteomes" id="UP000766486"/>
    </source>
</evidence>
<evidence type="ECO:0000256" key="3">
    <source>
        <dbReference type="ARBA" id="ARBA00023002"/>
    </source>
</evidence>
<keyword evidence="2" id="KW-0223">Dioxygenase</keyword>
<dbReference type="Pfam" id="PF07063">
    <property type="entry name" value="HGLS"/>
    <property type="match status" value="1"/>
</dbReference>
<evidence type="ECO:0000256" key="8">
    <source>
        <dbReference type="ARBA" id="ARBA00035045"/>
    </source>
</evidence>
<sequence length="487" mass="53963">MAPSAIDKQIANPANPVWVDRDALRTDFTLAMSAMYKAEVPLYGDLVQIVSSINGDLIHQSSLDPKVLSLRYGDAQSARLDIERHGAIRLGTPHELSTIRRLFALIGLYPVGYYDLSAAGLPMHATCFRPRSEASLLKNPFRVFTSVLRPELLENQETKELALELLSRRNIFSDQLMQLLDLGDVQSGRLTQEQSREFITEAIKTFGWQSTAAATHNEYSHLRSEHPILADIACFRSSHINHLTPRTLDINVAQDQMKAVGMQVKDRIEGPPARACPILLRQTSFLAIEEPIKFIVEGGSPLLNGSHKARFGEIEERGAAVTPKGRRLYDELLENAMSQARAMAGDGDDLSPEAMDELVSRIFQAYPDDWDELRRNGLIFCTYRCTAKGLNTKLALSKYNLEILVGSGILEAQPITYEDFLPLSAAGIFQSNLGSEGSPKEHVARPDEKGMEEALGAVLEDSDELYTKMQNDSINECSSALCVSIDV</sequence>
<reference evidence="9 10" key="1">
    <citation type="submission" date="2019-06" db="EMBL/GenBank/DDBJ databases">
        <authorList>
            <person name="Broberg M."/>
        </authorList>
    </citation>
    <scope>NUCLEOTIDE SEQUENCE [LARGE SCALE GENOMIC DNA]</scope>
</reference>
<dbReference type="InterPro" id="IPR047869">
    <property type="entry name" value="YdcJ_bac-like"/>
</dbReference>
<comment type="caution">
    <text evidence="9">The sequence shown here is derived from an EMBL/GenBank/DDBJ whole genome shotgun (WGS) entry which is preliminary data.</text>
</comment>
<protein>
    <recommendedName>
        <fullName evidence="7">2-oxoadipate dioxygenase/decarboxylase</fullName>
        <ecNumber evidence="6">1.13.11.93</ecNumber>
    </recommendedName>
    <alternativeName>
        <fullName evidence="8">2-hydroxyglutarate synthase</fullName>
    </alternativeName>
</protein>
<evidence type="ECO:0000256" key="4">
    <source>
        <dbReference type="ARBA" id="ARBA00023004"/>
    </source>
</evidence>
<evidence type="ECO:0000256" key="6">
    <source>
        <dbReference type="ARBA" id="ARBA00035023"/>
    </source>
</evidence>
<name>A0ABY6V0S1_BIOOC</name>